<name>A0AAV9I5V4_9PEZI</name>
<keyword evidence="2" id="KW-1133">Transmembrane helix</keyword>
<protein>
    <submittedName>
        <fullName evidence="3">Uncharacterized protein</fullName>
    </submittedName>
</protein>
<feature type="transmembrane region" description="Helical" evidence="2">
    <location>
        <begin position="74"/>
        <end position="94"/>
    </location>
</feature>
<evidence type="ECO:0000313" key="4">
    <source>
        <dbReference type="Proteomes" id="UP001321749"/>
    </source>
</evidence>
<gene>
    <name evidence="3" type="ORF">QBC42DRAFT_310506</name>
</gene>
<reference evidence="3" key="1">
    <citation type="journal article" date="2023" name="Mol. Phylogenet. Evol.">
        <title>Genome-scale phylogeny and comparative genomics of the fungal order Sordariales.</title>
        <authorList>
            <person name="Hensen N."/>
            <person name="Bonometti L."/>
            <person name="Westerberg I."/>
            <person name="Brannstrom I.O."/>
            <person name="Guillou S."/>
            <person name="Cros-Aarteil S."/>
            <person name="Calhoun S."/>
            <person name="Haridas S."/>
            <person name="Kuo A."/>
            <person name="Mondo S."/>
            <person name="Pangilinan J."/>
            <person name="Riley R."/>
            <person name="LaButti K."/>
            <person name="Andreopoulos B."/>
            <person name="Lipzen A."/>
            <person name="Chen C."/>
            <person name="Yan M."/>
            <person name="Daum C."/>
            <person name="Ng V."/>
            <person name="Clum A."/>
            <person name="Steindorff A."/>
            <person name="Ohm R.A."/>
            <person name="Martin F."/>
            <person name="Silar P."/>
            <person name="Natvig D.O."/>
            <person name="Lalanne C."/>
            <person name="Gautier V."/>
            <person name="Ament-Velasquez S.L."/>
            <person name="Kruys A."/>
            <person name="Hutchinson M.I."/>
            <person name="Powell A.J."/>
            <person name="Barry K."/>
            <person name="Miller A.N."/>
            <person name="Grigoriev I.V."/>
            <person name="Debuchy R."/>
            <person name="Gladieux P."/>
            <person name="Hiltunen Thoren M."/>
            <person name="Johannesson H."/>
        </authorList>
    </citation>
    <scope>NUCLEOTIDE SEQUENCE</scope>
    <source>
        <strain evidence="3">PSN324</strain>
    </source>
</reference>
<dbReference type="Proteomes" id="UP001321749">
    <property type="component" value="Unassembled WGS sequence"/>
</dbReference>
<organism evidence="3 4">
    <name type="scientific">Cladorrhinum samala</name>
    <dbReference type="NCBI Taxonomy" id="585594"/>
    <lineage>
        <taxon>Eukaryota</taxon>
        <taxon>Fungi</taxon>
        <taxon>Dikarya</taxon>
        <taxon>Ascomycota</taxon>
        <taxon>Pezizomycotina</taxon>
        <taxon>Sordariomycetes</taxon>
        <taxon>Sordariomycetidae</taxon>
        <taxon>Sordariales</taxon>
        <taxon>Podosporaceae</taxon>
        <taxon>Cladorrhinum</taxon>
    </lineage>
</organism>
<keyword evidence="2" id="KW-0812">Transmembrane</keyword>
<dbReference type="AlphaFoldDB" id="A0AAV9I5V4"/>
<feature type="compositionally biased region" description="Basic residues" evidence="1">
    <location>
        <begin position="125"/>
        <end position="143"/>
    </location>
</feature>
<keyword evidence="2" id="KW-0472">Membrane</keyword>
<evidence type="ECO:0000313" key="3">
    <source>
        <dbReference type="EMBL" id="KAK4467161.1"/>
    </source>
</evidence>
<evidence type="ECO:0000256" key="2">
    <source>
        <dbReference type="SAM" id="Phobius"/>
    </source>
</evidence>
<accession>A0AAV9I5V4</accession>
<feature type="compositionally biased region" description="Pro residues" evidence="1">
    <location>
        <begin position="146"/>
        <end position="169"/>
    </location>
</feature>
<reference evidence="3" key="2">
    <citation type="submission" date="2023-06" db="EMBL/GenBank/DDBJ databases">
        <authorList>
            <consortium name="Lawrence Berkeley National Laboratory"/>
            <person name="Mondo S.J."/>
            <person name="Hensen N."/>
            <person name="Bonometti L."/>
            <person name="Westerberg I."/>
            <person name="Brannstrom I.O."/>
            <person name="Guillou S."/>
            <person name="Cros-Aarteil S."/>
            <person name="Calhoun S."/>
            <person name="Haridas S."/>
            <person name="Kuo A."/>
            <person name="Pangilinan J."/>
            <person name="Riley R."/>
            <person name="Labutti K."/>
            <person name="Andreopoulos B."/>
            <person name="Lipzen A."/>
            <person name="Chen C."/>
            <person name="Yanf M."/>
            <person name="Daum C."/>
            <person name="Ng V."/>
            <person name="Clum A."/>
            <person name="Steindorff A."/>
            <person name="Ohm R."/>
            <person name="Martin F."/>
            <person name="Silar P."/>
            <person name="Natvig D."/>
            <person name="Lalanne C."/>
            <person name="Gautier V."/>
            <person name="Ament-Velasquez S.L."/>
            <person name="Kruys A."/>
            <person name="Hutchinson M.I."/>
            <person name="Powell A.J."/>
            <person name="Barry K."/>
            <person name="Miller A.N."/>
            <person name="Grigoriev I.V."/>
            <person name="Debuchy R."/>
            <person name="Gladieux P."/>
            <person name="Thoren M.H."/>
            <person name="Johannesson H."/>
        </authorList>
    </citation>
    <scope>NUCLEOTIDE SEQUENCE</scope>
    <source>
        <strain evidence="3">PSN324</strain>
    </source>
</reference>
<keyword evidence="4" id="KW-1185">Reference proteome</keyword>
<sequence length="313" mass="34903">MSTTSSQSIRSLDSGPSVSLPTAIIASSGLEPVRTSGLDHRILSSNLTFASPSSSSVSLPVCHRPTLFLNSSSTSTIVTLVAFVLVTVMCSIIHQQYACRHRRRSYVFCKDAPIRADRIASGPGTRRKPLPLQGRFRRFRPHSRSPSPPSPRSQPPPPDSQTPDPPSSPRPQSIRMFHRRALCKSTCEMRHPTSAPCFIPECDFERVERCWRCCQCGQGPNRQGRCMKAVVRRVQKDSGDDSSDKKEKCKHEVCNRCEKYVFPPIPIYNVEVRDWVKPPAPIVNFVDTVLLRAENDDGDETESDEEGELTALV</sequence>
<feature type="region of interest" description="Disordered" evidence="1">
    <location>
        <begin position="118"/>
        <end position="173"/>
    </location>
</feature>
<evidence type="ECO:0000256" key="1">
    <source>
        <dbReference type="SAM" id="MobiDB-lite"/>
    </source>
</evidence>
<comment type="caution">
    <text evidence="3">The sequence shown here is derived from an EMBL/GenBank/DDBJ whole genome shotgun (WGS) entry which is preliminary data.</text>
</comment>
<dbReference type="EMBL" id="MU864928">
    <property type="protein sequence ID" value="KAK4467161.1"/>
    <property type="molecule type" value="Genomic_DNA"/>
</dbReference>
<proteinExistence type="predicted"/>